<evidence type="ECO:0000313" key="6">
    <source>
        <dbReference type="Proteomes" id="UP000199564"/>
    </source>
</evidence>
<proteinExistence type="inferred from homology"/>
<organism evidence="5 6">
    <name type="scientific">Algoriphagus ornithinivorans</name>
    <dbReference type="NCBI Taxonomy" id="226506"/>
    <lineage>
        <taxon>Bacteria</taxon>
        <taxon>Pseudomonadati</taxon>
        <taxon>Bacteroidota</taxon>
        <taxon>Cytophagia</taxon>
        <taxon>Cytophagales</taxon>
        <taxon>Cyclobacteriaceae</taxon>
        <taxon>Algoriphagus</taxon>
    </lineage>
</organism>
<name>A0A1I5EV88_9BACT</name>
<gene>
    <name evidence="5" type="ORF">SAMN04488519_10484</name>
</gene>
<reference evidence="6" key="1">
    <citation type="submission" date="2016-10" db="EMBL/GenBank/DDBJ databases">
        <authorList>
            <person name="Varghese N."/>
            <person name="Submissions S."/>
        </authorList>
    </citation>
    <scope>NUCLEOTIDE SEQUENCE [LARGE SCALE GENOMIC DNA]</scope>
    <source>
        <strain evidence="6">DSM 15282</strain>
    </source>
</reference>
<dbReference type="SUPFAM" id="SSF51569">
    <property type="entry name" value="Aldolase"/>
    <property type="match status" value="1"/>
</dbReference>
<dbReference type="PANTHER" id="PTHR12128:SF72">
    <property type="entry name" value="DIHYDRODIPICOLINATE SYNTHASE"/>
    <property type="match status" value="1"/>
</dbReference>
<feature type="active site" description="Schiff-base intermediate with substrate" evidence="3">
    <location>
        <position position="178"/>
    </location>
</feature>
<evidence type="ECO:0000256" key="1">
    <source>
        <dbReference type="ARBA" id="ARBA00023239"/>
    </source>
</evidence>
<accession>A0A1I5EV88</accession>
<comment type="similarity">
    <text evidence="2">Belongs to the DapA family.</text>
</comment>
<dbReference type="EMBL" id="FOVW01000004">
    <property type="protein sequence ID" value="SFO15323.1"/>
    <property type="molecule type" value="Genomic_DNA"/>
</dbReference>
<sequence>MLLATFDPIKIKYLQHMNWKGVFPAVTTKFHKDGSLDMDLFFKNLDFQLESGVHGIILGGTLGESSVLSQEEKIQLTKETVQYIGGKVPVILNIAEGATRDAIAWAKEAENLGASGLMILPPMRYAADAREVVAYFKAVANSTQLPMMIYNNPVDYKTLVTLDMFEELAECENIQAIKESTRDISNVTRMHNRFGDRFKILCGVDTLAMEELLMGAVGWVAGLVCAFPKETVAVYNLIQEGKIDEARKIYQWFLPLLELDIHPKLVQYIKLAEHHCGIGSEHVRAPRLTLIGEERERIEKIILDGIQNRPKI</sequence>
<dbReference type="AlphaFoldDB" id="A0A1I5EV88"/>
<dbReference type="InterPro" id="IPR002220">
    <property type="entry name" value="DapA-like"/>
</dbReference>
<evidence type="ECO:0000256" key="3">
    <source>
        <dbReference type="PIRSR" id="PIRSR001365-1"/>
    </source>
</evidence>
<keyword evidence="1 2" id="KW-0456">Lyase</keyword>
<evidence type="ECO:0000256" key="4">
    <source>
        <dbReference type="PIRSR" id="PIRSR001365-2"/>
    </source>
</evidence>
<dbReference type="GO" id="GO:0008840">
    <property type="term" value="F:4-hydroxy-tetrahydrodipicolinate synthase activity"/>
    <property type="evidence" value="ECO:0007669"/>
    <property type="project" value="TreeGrafter"/>
</dbReference>
<dbReference type="Pfam" id="PF00701">
    <property type="entry name" value="DHDPS"/>
    <property type="match status" value="1"/>
</dbReference>
<feature type="active site" description="Proton donor/acceptor" evidence="3">
    <location>
        <position position="150"/>
    </location>
</feature>
<dbReference type="Gene3D" id="3.20.20.70">
    <property type="entry name" value="Aldolase class I"/>
    <property type="match status" value="1"/>
</dbReference>
<feature type="binding site" evidence="4">
    <location>
        <position position="220"/>
    </location>
    <ligand>
        <name>pyruvate</name>
        <dbReference type="ChEBI" id="CHEBI:15361"/>
    </ligand>
</feature>
<evidence type="ECO:0000313" key="5">
    <source>
        <dbReference type="EMBL" id="SFO15323.1"/>
    </source>
</evidence>
<dbReference type="PRINTS" id="PR00146">
    <property type="entry name" value="DHPICSNTHASE"/>
</dbReference>
<keyword evidence="6" id="KW-1185">Reference proteome</keyword>
<dbReference type="STRING" id="226506.SAMN04488519_10484"/>
<evidence type="ECO:0000256" key="2">
    <source>
        <dbReference type="PIRNR" id="PIRNR001365"/>
    </source>
</evidence>
<dbReference type="CDD" id="cd00408">
    <property type="entry name" value="DHDPS-like"/>
    <property type="match status" value="1"/>
</dbReference>
<dbReference type="Proteomes" id="UP000199564">
    <property type="component" value="Unassembled WGS sequence"/>
</dbReference>
<dbReference type="PIRSF" id="PIRSF001365">
    <property type="entry name" value="DHDPS"/>
    <property type="match status" value="1"/>
</dbReference>
<dbReference type="SMART" id="SM01130">
    <property type="entry name" value="DHDPS"/>
    <property type="match status" value="1"/>
</dbReference>
<dbReference type="PANTHER" id="PTHR12128">
    <property type="entry name" value="DIHYDRODIPICOLINATE SYNTHASE"/>
    <property type="match status" value="1"/>
</dbReference>
<protein>
    <submittedName>
        <fullName evidence="5">4-hydroxy-tetrahydrodipicolinate synthase</fullName>
    </submittedName>
</protein>
<dbReference type="InterPro" id="IPR013785">
    <property type="entry name" value="Aldolase_TIM"/>
</dbReference>